<reference evidence="5 6" key="1">
    <citation type="submission" date="2019-12" db="EMBL/GenBank/DDBJ databases">
        <title>Microbes associate with the intestines of laboratory mice.</title>
        <authorList>
            <person name="Navarre W."/>
            <person name="Wong E."/>
        </authorList>
    </citation>
    <scope>NUCLEOTIDE SEQUENCE [LARGE SCALE GENOMIC DNA]</scope>
    <source>
        <strain evidence="5 6">NM82_D38</strain>
    </source>
</reference>
<dbReference type="InterPro" id="IPR036921">
    <property type="entry name" value="PurM-like_N_sf"/>
</dbReference>
<dbReference type="UniPathway" id="UPA00060">
    <property type="reaction ID" value="UER00142"/>
</dbReference>
<feature type="binding site" evidence="2">
    <location>
        <position position="65"/>
    </location>
    <ligand>
        <name>substrate</name>
    </ligand>
</feature>
<gene>
    <name evidence="2 5" type="primary">thiL</name>
    <name evidence="5" type="ORF">E5987_02855</name>
</gene>
<feature type="domain" description="PurM-like C-terminal" evidence="4">
    <location>
        <begin position="169"/>
        <end position="318"/>
    </location>
</feature>
<dbReference type="Proteomes" id="UP000472580">
    <property type="component" value="Unassembled WGS sequence"/>
</dbReference>
<dbReference type="GO" id="GO:0009030">
    <property type="term" value="F:thiamine-phosphate kinase activity"/>
    <property type="evidence" value="ECO:0007669"/>
    <property type="project" value="UniProtKB-UniRule"/>
</dbReference>
<dbReference type="EC" id="2.7.4.16" evidence="2"/>
<dbReference type="InterPro" id="IPR016188">
    <property type="entry name" value="PurM-like_N"/>
</dbReference>
<dbReference type="InterPro" id="IPR006283">
    <property type="entry name" value="ThiL-like"/>
</dbReference>
<comment type="catalytic activity">
    <reaction evidence="2">
        <text>thiamine phosphate + ATP = thiamine diphosphate + ADP</text>
        <dbReference type="Rhea" id="RHEA:15913"/>
        <dbReference type="ChEBI" id="CHEBI:30616"/>
        <dbReference type="ChEBI" id="CHEBI:37575"/>
        <dbReference type="ChEBI" id="CHEBI:58937"/>
        <dbReference type="ChEBI" id="CHEBI:456216"/>
        <dbReference type="EC" id="2.7.4.16"/>
    </reaction>
</comment>
<protein>
    <recommendedName>
        <fullName evidence="2">Thiamine-monophosphate kinase</fullName>
        <shortName evidence="2">TMP kinase</shortName>
        <shortName evidence="2">Thiamine-phosphate kinase</shortName>
        <ecNumber evidence="2">2.7.4.16</ecNumber>
    </recommendedName>
</protein>
<comment type="miscellaneous">
    <text evidence="2">Reaction mechanism of ThiL seems to utilize a direct, inline transfer of the gamma-phosphate of ATP to TMP rather than a phosphorylated enzyme intermediate.</text>
</comment>
<dbReference type="OrthoDB" id="9802811at2"/>
<comment type="function">
    <text evidence="2">Catalyzes the ATP-dependent phosphorylation of thiamine-monophosphate (TMP) to form thiamine-pyrophosphate (TPP), the active form of vitamin B1.</text>
</comment>
<evidence type="ECO:0000259" key="3">
    <source>
        <dbReference type="Pfam" id="PF00586"/>
    </source>
</evidence>
<keyword evidence="2" id="KW-0479">Metal-binding</keyword>
<feature type="binding site" evidence="2">
    <location>
        <position position="57"/>
    </location>
    <ligand>
        <name>Mg(2+)</name>
        <dbReference type="ChEBI" id="CHEBI:18420"/>
        <label>1</label>
    </ligand>
</feature>
<dbReference type="GO" id="GO:0005524">
    <property type="term" value="F:ATP binding"/>
    <property type="evidence" value="ECO:0007669"/>
    <property type="project" value="UniProtKB-UniRule"/>
</dbReference>
<dbReference type="EMBL" id="WSRP01000006">
    <property type="protein sequence ID" value="MVX56146.1"/>
    <property type="molecule type" value="Genomic_DNA"/>
</dbReference>
<feature type="binding site" evidence="2">
    <location>
        <position position="133"/>
    </location>
    <ligand>
        <name>Mg(2+)</name>
        <dbReference type="ChEBI" id="CHEBI:18420"/>
        <label>1</label>
    </ligand>
</feature>
<feature type="binding site" evidence="2">
    <location>
        <position position="233"/>
    </location>
    <ligand>
        <name>Mg(2+)</name>
        <dbReference type="ChEBI" id="CHEBI:18420"/>
        <label>5</label>
    </ligand>
</feature>
<feature type="binding site" evidence="2">
    <location>
        <position position="58"/>
    </location>
    <ligand>
        <name>Mg(2+)</name>
        <dbReference type="ChEBI" id="CHEBI:18420"/>
        <label>2</label>
    </ligand>
</feature>
<feature type="domain" description="PurM-like N-terminal" evidence="3">
    <location>
        <begin position="40"/>
        <end position="156"/>
    </location>
</feature>
<feature type="binding site" evidence="2">
    <location>
        <position position="230"/>
    </location>
    <ligand>
        <name>Mg(2+)</name>
        <dbReference type="ChEBI" id="CHEBI:18420"/>
        <label>3</label>
    </ligand>
</feature>
<dbReference type="Gene3D" id="3.30.1330.10">
    <property type="entry name" value="PurM-like, N-terminal domain"/>
    <property type="match status" value="1"/>
</dbReference>
<feature type="binding site" evidence="2">
    <location>
        <begin position="132"/>
        <end position="133"/>
    </location>
    <ligand>
        <name>ATP</name>
        <dbReference type="ChEBI" id="CHEBI:30616"/>
    </ligand>
</feature>
<feature type="binding site" evidence="2">
    <location>
        <position position="42"/>
    </location>
    <ligand>
        <name>Mg(2+)</name>
        <dbReference type="ChEBI" id="CHEBI:18420"/>
        <label>4</label>
    </ligand>
</feature>
<feature type="binding site" evidence="2">
    <location>
        <position position="280"/>
    </location>
    <ligand>
        <name>substrate</name>
    </ligand>
</feature>
<feature type="binding site" evidence="2">
    <location>
        <position position="165"/>
    </location>
    <ligand>
        <name>ATP</name>
        <dbReference type="ChEBI" id="CHEBI:30616"/>
    </ligand>
</feature>
<keyword evidence="2 5" id="KW-0418">Kinase</keyword>
<dbReference type="NCBIfam" id="TIGR01379">
    <property type="entry name" value="thiL"/>
    <property type="match status" value="1"/>
</dbReference>
<dbReference type="PANTHER" id="PTHR30270:SF0">
    <property type="entry name" value="THIAMINE-MONOPHOSPHATE KINASE"/>
    <property type="match status" value="1"/>
</dbReference>
<feature type="binding site" evidence="2">
    <location>
        <position position="86"/>
    </location>
    <ligand>
        <name>Mg(2+)</name>
        <dbReference type="ChEBI" id="CHEBI:18420"/>
        <label>2</label>
    </ligand>
</feature>
<dbReference type="CDD" id="cd02194">
    <property type="entry name" value="ThiL"/>
    <property type="match status" value="1"/>
</dbReference>
<dbReference type="SUPFAM" id="SSF55326">
    <property type="entry name" value="PurM N-terminal domain-like"/>
    <property type="match status" value="1"/>
</dbReference>
<dbReference type="AlphaFoldDB" id="A0A6L6YEX5"/>
<dbReference type="Pfam" id="PF00586">
    <property type="entry name" value="AIRS"/>
    <property type="match status" value="1"/>
</dbReference>
<comment type="pathway">
    <text evidence="2">Cofactor biosynthesis; thiamine diphosphate biosynthesis; thiamine diphosphate from thiamine phosphate: step 1/1.</text>
</comment>
<dbReference type="Gene3D" id="3.90.650.10">
    <property type="entry name" value="PurM-like C-terminal domain"/>
    <property type="match status" value="1"/>
</dbReference>
<feature type="binding site" evidence="2">
    <location>
        <position position="42"/>
    </location>
    <ligand>
        <name>Mg(2+)</name>
        <dbReference type="ChEBI" id="CHEBI:18420"/>
        <label>3</label>
    </ligand>
</feature>
<dbReference type="InterPro" id="IPR010918">
    <property type="entry name" value="PurM-like_C_dom"/>
</dbReference>
<dbReference type="GO" id="GO:0000287">
    <property type="term" value="F:magnesium ion binding"/>
    <property type="evidence" value="ECO:0007669"/>
    <property type="project" value="UniProtKB-UniRule"/>
</dbReference>
<evidence type="ECO:0000256" key="2">
    <source>
        <dbReference type="HAMAP-Rule" id="MF_02128"/>
    </source>
</evidence>
<keyword evidence="2 5" id="KW-0808">Transferase</keyword>
<feature type="binding site" evidence="2">
    <location>
        <position position="58"/>
    </location>
    <ligand>
        <name>Mg(2+)</name>
        <dbReference type="ChEBI" id="CHEBI:18420"/>
        <label>1</label>
    </ligand>
</feature>
<feature type="binding site" evidence="2">
    <location>
        <position position="232"/>
    </location>
    <ligand>
        <name>ATP</name>
        <dbReference type="ChEBI" id="CHEBI:30616"/>
    </ligand>
</feature>
<feature type="binding site" evidence="2">
    <location>
        <position position="56"/>
    </location>
    <ligand>
        <name>Mg(2+)</name>
        <dbReference type="ChEBI" id="CHEBI:18420"/>
        <label>4</label>
    </ligand>
</feature>
<dbReference type="SUPFAM" id="SSF56042">
    <property type="entry name" value="PurM C-terminal domain-like"/>
    <property type="match status" value="1"/>
</dbReference>
<evidence type="ECO:0000313" key="5">
    <source>
        <dbReference type="EMBL" id="MVX56146.1"/>
    </source>
</evidence>
<keyword evidence="2" id="KW-0460">Magnesium</keyword>
<dbReference type="GO" id="GO:0009228">
    <property type="term" value="P:thiamine biosynthetic process"/>
    <property type="evidence" value="ECO:0007669"/>
    <property type="project" value="UniProtKB-KW"/>
</dbReference>
<proteinExistence type="inferred from homology"/>
<keyword evidence="6" id="KW-1185">Reference proteome</keyword>
<organism evidence="5 6">
    <name type="scientific">Parasutterella muris</name>
    <dbReference type="NCBI Taxonomy" id="2565572"/>
    <lineage>
        <taxon>Bacteria</taxon>
        <taxon>Pseudomonadati</taxon>
        <taxon>Pseudomonadota</taxon>
        <taxon>Betaproteobacteria</taxon>
        <taxon>Burkholderiales</taxon>
        <taxon>Sutterellaceae</taxon>
        <taxon>Parasutterella</taxon>
    </lineage>
</organism>
<dbReference type="PANTHER" id="PTHR30270">
    <property type="entry name" value="THIAMINE-MONOPHOSPHATE KINASE"/>
    <property type="match status" value="1"/>
</dbReference>
<dbReference type="InterPro" id="IPR036676">
    <property type="entry name" value="PurM-like_C_sf"/>
</dbReference>
<dbReference type="HAMAP" id="MF_02128">
    <property type="entry name" value="TMP_kinase"/>
    <property type="match status" value="1"/>
</dbReference>
<feature type="binding site" evidence="2">
    <location>
        <position position="86"/>
    </location>
    <ligand>
        <name>Mg(2+)</name>
        <dbReference type="ChEBI" id="CHEBI:18420"/>
        <label>4</label>
    </ligand>
</feature>
<keyword evidence="2" id="KW-0547">Nucleotide-binding</keyword>
<keyword evidence="1 2" id="KW-0784">Thiamine biosynthesis</keyword>
<name>A0A6L6YEX5_9BURK</name>
<comment type="caution">
    <text evidence="5">The sequence shown here is derived from an EMBL/GenBank/DDBJ whole genome shotgun (WGS) entry which is preliminary data.</text>
</comment>
<evidence type="ECO:0000313" key="6">
    <source>
        <dbReference type="Proteomes" id="UP000472580"/>
    </source>
</evidence>
<dbReference type="PIRSF" id="PIRSF005303">
    <property type="entry name" value="Thiam_monoph_kin"/>
    <property type="match status" value="1"/>
</dbReference>
<comment type="caution">
    <text evidence="2">Lacks conserved residue(s) required for the propagation of feature annotation.</text>
</comment>
<sequence>MPDKPHSTRTPNSLDEFGVISEFFTDKGAHPNAWPSQGVGDDCAFLDIGDKRIAVTTDMMALGTHFFDNADPYTVGRKSLAVNLSDLAAAGAVPKAFFLSISFPSIDEKWLKAYSKGLMEESFRYGCPLRGGDTVKAPVIDGKPSKTTISITALGELPAGKGLTRSGARPGDDIWVSGTPGDAFAALGDIWGYWKCAPSDYRYFKSRMDKPTARVALGTGLLNLASSACDISDGLIGDLQHILDRSGVSAVLHWKDFPLSEAMRNMPEDVRRRCVLSGGDDYELLFTASAEQSARILELSQRLSVPVTRIGEITGAGESLLIDDGEGGVLSPQPSFNHFTNEVV</sequence>
<dbReference type="RefSeq" id="WP_160334578.1">
    <property type="nucleotide sequence ID" value="NZ_WSRP01000006.1"/>
</dbReference>
<feature type="binding site" evidence="2">
    <location>
        <position position="86"/>
    </location>
    <ligand>
        <name>Mg(2+)</name>
        <dbReference type="ChEBI" id="CHEBI:18420"/>
        <label>3</label>
    </ligand>
</feature>
<evidence type="ECO:0000259" key="4">
    <source>
        <dbReference type="Pfam" id="PF02769"/>
    </source>
</evidence>
<accession>A0A6L6YEX5</accession>
<feature type="binding site" evidence="2">
    <location>
        <position position="336"/>
    </location>
    <ligand>
        <name>substrate</name>
    </ligand>
</feature>
<dbReference type="Pfam" id="PF02769">
    <property type="entry name" value="AIRS_C"/>
    <property type="match status" value="1"/>
</dbReference>
<evidence type="ECO:0000256" key="1">
    <source>
        <dbReference type="ARBA" id="ARBA00022977"/>
    </source>
</evidence>
<keyword evidence="2" id="KW-0067">ATP-binding</keyword>
<comment type="similarity">
    <text evidence="2">Belongs to the thiamine-monophosphate kinase family.</text>
</comment>
<dbReference type="GO" id="GO:0009229">
    <property type="term" value="P:thiamine diphosphate biosynthetic process"/>
    <property type="evidence" value="ECO:0007669"/>
    <property type="project" value="UniProtKB-UniRule"/>
</dbReference>